<evidence type="ECO:0000313" key="2">
    <source>
        <dbReference type="EMBL" id="CAF4579554.1"/>
    </source>
</evidence>
<feature type="compositionally biased region" description="Basic and acidic residues" evidence="1">
    <location>
        <begin position="96"/>
        <end position="105"/>
    </location>
</feature>
<accession>A0A821AQF0</accession>
<feature type="compositionally biased region" description="Polar residues" evidence="1">
    <location>
        <begin position="663"/>
        <end position="677"/>
    </location>
</feature>
<dbReference type="Proteomes" id="UP000663851">
    <property type="component" value="Unassembled WGS sequence"/>
</dbReference>
<feature type="compositionally biased region" description="Basic and acidic residues" evidence="1">
    <location>
        <begin position="616"/>
        <end position="635"/>
    </location>
</feature>
<feature type="region of interest" description="Disordered" evidence="1">
    <location>
        <begin position="513"/>
        <end position="705"/>
    </location>
</feature>
<feature type="compositionally biased region" description="Basic and acidic residues" evidence="1">
    <location>
        <begin position="643"/>
        <end position="654"/>
    </location>
</feature>
<protein>
    <submittedName>
        <fullName evidence="2">Uncharacterized protein</fullName>
    </submittedName>
</protein>
<feature type="region of interest" description="Disordered" evidence="1">
    <location>
        <begin position="406"/>
        <end position="435"/>
    </location>
</feature>
<feature type="compositionally biased region" description="Basic and acidic residues" evidence="1">
    <location>
        <begin position="555"/>
        <end position="564"/>
    </location>
</feature>
<feature type="compositionally biased region" description="Polar residues" evidence="1">
    <location>
        <begin position="572"/>
        <end position="581"/>
    </location>
</feature>
<feature type="compositionally biased region" description="Basic and acidic residues" evidence="1">
    <location>
        <begin position="12"/>
        <end position="23"/>
    </location>
</feature>
<gene>
    <name evidence="2" type="ORF">HFQ381_LOCUS32445</name>
</gene>
<feature type="compositionally biased region" description="Polar residues" evidence="1">
    <location>
        <begin position="426"/>
        <end position="435"/>
    </location>
</feature>
<feature type="compositionally biased region" description="Basic and acidic residues" evidence="1">
    <location>
        <begin position="78"/>
        <end position="88"/>
    </location>
</feature>
<feature type="region of interest" description="Disordered" evidence="1">
    <location>
        <begin position="200"/>
        <end position="224"/>
    </location>
</feature>
<reference evidence="2" key="1">
    <citation type="submission" date="2021-02" db="EMBL/GenBank/DDBJ databases">
        <authorList>
            <person name="Nowell W R."/>
        </authorList>
    </citation>
    <scope>NUCLEOTIDE SEQUENCE</scope>
</reference>
<feature type="non-terminal residue" evidence="2">
    <location>
        <position position="1"/>
    </location>
</feature>
<feature type="region of interest" description="Disordered" evidence="1">
    <location>
        <begin position="474"/>
        <end position="493"/>
    </location>
</feature>
<dbReference type="EMBL" id="CAJOBO010007943">
    <property type="protein sequence ID" value="CAF4579554.1"/>
    <property type="molecule type" value="Genomic_DNA"/>
</dbReference>
<evidence type="ECO:0000313" key="3">
    <source>
        <dbReference type="Proteomes" id="UP000663851"/>
    </source>
</evidence>
<evidence type="ECO:0000256" key="1">
    <source>
        <dbReference type="SAM" id="MobiDB-lite"/>
    </source>
</evidence>
<feature type="compositionally biased region" description="Acidic residues" evidence="1">
    <location>
        <begin position="106"/>
        <end position="115"/>
    </location>
</feature>
<feature type="non-terminal residue" evidence="2">
    <location>
        <position position="705"/>
    </location>
</feature>
<feature type="region of interest" description="Disordered" evidence="1">
    <location>
        <begin position="1"/>
        <end position="126"/>
    </location>
</feature>
<feature type="region of interest" description="Disordered" evidence="1">
    <location>
        <begin position="282"/>
        <end position="311"/>
    </location>
</feature>
<organism evidence="2 3">
    <name type="scientific">Rotaria socialis</name>
    <dbReference type="NCBI Taxonomy" id="392032"/>
    <lineage>
        <taxon>Eukaryota</taxon>
        <taxon>Metazoa</taxon>
        <taxon>Spiralia</taxon>
        <taxon>Gnathifera</taxon>
        <taxon>Rotifera</taxon>
        <taxon>Eurotatoria</taxon>
        <taxon>Bdelloidea</taxon>
        <taxon>Philodinida</taxon>
        <taxon>Philodinidae</taxon>
        <taxon>Rotaria</taxon>
    </lineage>
</organism>
<dbReference type="AlphaFoldDB" id="A0A821AQF0"/>
<feature type="compositionally biased region" description="Polar residues" evidence="1">
    <location>
        <begin position="116"/>
        <end position="126"/>
    </location>
</feature>
<proteinExistence type="predicted"/>
<feature type="compositionally biased region" description="Polar residues" evidence="1">
    <location>
        <begin position="513"/>
        <end position="527"/>
    </location>
</feature>
<feature type="region of interest" description="Disordered" evidence="1">
    <location>
        <begin position="352"/>
        <end position="388"/>
    </location>
</feature>
<name>A0A821AQF0_9BILA</name>
<feature type="compositionally biased region" description="Acidic residues" evidence="1">
    <location>
        <begin position="531"/>
        <end position="543"/>
    </location>
</feature>
<comment type="caution">
    <text evidence="2">The sequence shown here is derived from an EMBL/GenBank/DDBJ whole genome shotgun (WGS) entry which is preliminary data.</text>
</comment>
<sequence length="705" mass="80677">QKSNATEIQLESPHESDHEKEDQYNPESTLSSDAIKIEHTETVEQDPYEPMLVSQQQEHVGSHVIESPYTPEDEEEPGETHVADEEIQQKLTATEIHLESPHESDQEMDLEEEPYQSEQKLSSDQITLESPHITKEDEDELSSNFEADVIPSHEVIEQVAIESAVPREPESDKVEYAENYESDQEVQEYRTTAVVTKTEFTTQDDEEHFEASATPQQKFLESPLVETTSADAQDDYYDSRDASAADTSIVEHSATAEGYNYQSSVEKEANDELQVAHEFEILQKSSGSELQLESEHESDREECEEQDQVKRTHCPDEAFVGTPEVVEHEKSLFEQLYSDEQVYIEPRDAIDVEESEEDNYQKRHERFNSQMTEVESLQSSELEDQEDVHQRLTHDFPHLITPCIETGETNLNEQDEDQMEGEKNSAKTSPSLTQVTECTEKVQDKKQPSNLELVVDENPETIITSEKYFIQSSGISEQQEEQYHPESELGSDGIKTEHTATVEHDRHEPMLVFQSQQHIGSPVSESQYRGEDEEESGETYIGDEEIHQKLTATEIHLESSHESDHEEEDQYNPESTVSSDAINIEHTETVEQDPYEPMLVSQRQEHVGSPVVESPYTREDEERAGETHIVDEEIQQKLTATEIHLESSHESDHEKDEEEEPYQSEQKLSSDPITIESSHIMEQDQHELSSSFEADVIPSHQITEQ</sequence>